<dbReference type="PATRIC" id="fig|1125725.3.peg.1614"/>
<feature type="domain" description="DUF6937" evidence="1">
    <location>
        <begin position="11"/>
        <end position="239"/>
    </location>
</feature>
<accession>U2L4Y8</accession>
<dbReference type="Pfam" id="PF22052">
    <property type="entry name" value="DUF6937"/>
    <property type="match status" value="1"/>
</dbReference>
<dbReference type="RefSeq" id="WP_021330641.1">
    <property type="nucleotide sequence ID" value="NZ_AUZJ01000043.1"/>
</dbReference>
<name>U2L4Y8_TRESO</name>
<protein>
    <recommendedName>
        <fullName evidence="7">Monogalactosyldiacylglycerol synthase, C-terminal domain protein</fullName>
    </recommendedName>
</protein>
<dbReference type="AlphaFoldDB" id="U2L4Y8"/>
<evidence type="ECO:0000259" key="1">
    <source>
        <dbReference type="Pfam" id="PF22052"/>
    </source>
</evidence>
<keyword evidence="6" id="KW-1185">Reference proteome</keyword>
<gene>
    <name evidence="4" type="ORF">HMPREF0860_2363</name>
    <name evidence="3" type="ORF">HMPREF1325_2444</name>
</gene>
<dbReference type="STRING" id="1125725.HMPREF1325_2444"/>
<dbReference type="InterPro" id="IPR054218">
    <property type="entry name" value="DUF6938"/>
</dbReference>
<dbReference type="eggNOG" id="ENOG502Z7YV">
    <property type="taxonomic scope" value="Bacteria"/>
</dbReference>
<sequence>MNPHGSYTQAFGNPIAPSEVRFAFFKYRMCRFLFSRDDTPVEPGAVAAGEAYNDFGMLTIVDKNKTKGKVRDIQSKHAIIIGTIRMGFGHWRIAIAMASAAKHFGYTPYLLDLTAFDGSTAQKSIRFLQYWYDVLSRVSQRWKWFNKHVWEKATSVGSRPLSASVNERILSQLFEPILELIPEDVPLLSMHPWVGHAAIMGGVKNVVSIIPDNYPMGFWLVEGSRHTVQSPSAYMGYRTLLSMDGKCKITRCLEPDTLLETGHYVDYEIVSAIEGDCKRRIERMKEGKPRRFLLTMGGAGAQAQRFADIIETCKTFIESGNAAFFVNMGDHAGRWKELKANLDKSGVSYTMHTDWNATKRFVKEAETDDVRGVHVFLHDEFYAAVYLTNLLMHASDIMITKPSELSFYPIPKLFIQRVGKHEAWGAIRGSEMGDGTIETENTSDLHRTLATLIETDDLLEMYIKHIRQNAKAGVYDGAYNALRFACEG</sequence>
<organism evidence="3 5">
    <name type="scientific">Treponema socranskii subsp. socranskii VPI DR56BR1116 = ATCC 35536</name>
    <dbReference type="NCBI Taxonomy" id="1125725"/>
    <lineage>
        <taxon>Bacteria</taxon>
        <taxon>Pseudomonadati</taxon>
        <taxon>Spirochaetota</taxon>
        <taxon>Spirochaetia</taxon>
        <taxon>Spirochaetales</taxon>
        <taxon>Treponemataceae</taxon>
        <taxon>Treponema</taxon>
    </lineage>
</organism>
<dbReference type="EMBL" id="AUZJ01000043">
    <property type="protein sequence ID" value="ERF60242.1"/>
    <property type="molecule type" value="Genomic_DNA"/>
</dbReference>
<dbReference type="OrthoDB" id="1550579at2"/>
<dbReference type="EMBL" id="AVQI01000076">
    <property type="protein sequence ID" value="ERJ99420.1"/>
    <property type="molecule type" value="Genomic_DNA"/>
</dbReference>
<dbReference type="InterPro" id="IPR054217">
    <property type="entry name" value="DUF6937"/>
</dbReference>
<evidence type="ECO:0000313" key="4">
    <source>
        <dbReference type="EMBL" id="ERJ99420.1"/>
    </source>
</evidence>
<dbReference type="Proteomes" id="UP000016646">
    <property type="component" value="Unassembled WGS sequence"/>
</dbReference>
<evidence type="ECO:0008006" key="7">
    <source>
        <dbReference type="Google" id="ProtNLM"/>
    </source>
</evidence>
<dbReference type="Pfam" id="PF22053">
    <property type="entry name" value="DUF6938"/>
    <property type="match status" value="1"/>
</dbReference>
<proteinExistence type="predicted"/>
<reference evidence="5 6" key="1">
    <citation type="submission" date="2013-08" db="EMBL/GenBank/DDBJ databases">
        <authorList>
            <person name="Durkin A.S."/>
            <person name="Haft D.R."/>
            <person name="McCorrison J."/>
            <person name="Torralba M."/>
            <person name="Gillis M."/>
            <person name="Haft D.H."/>
            <person name="Methe B."/>
            <person name="Sutton G."/>
            <person name="Nelson K.E."/>
        </authorList>
    </citation>
    <scope>NUCLEOTIDE SEQUENCE [LARGE SCALE GENOMIC DNA]</scope>
    <source>
        <strain evidence="4 6">ATCC 35536</strain>
        <strain evidence="3 5">VPI DR56BR1116</strain>
    </source>
</reference>
<evidence type="ECO:0000313" key="6">
    <source>
        <dbReference type="Proteomes" id="UP000016646"/>
    </source>
</evidence>
<feature type="domain" description="DUF6938" evidence="2">
    <location>
        <begin position="255"/>
        <end position="485"/>
    </location>
</feature>
<evidence type="ECO:0000259" key="2">
    <source>
        <dbReference type="Pfam" id="PF22053"/>
    </source>
</evidence>
<evidence type="ECO:0000313" key="3">
    <source>
        <dbReference type="EMBL" id="ERF60242.1"/>
    </source>
</evidence>
<comment type="caution">
    <text evidence="3">The sequence shown here is derived from an EMBL/GenBank/DDBJ whole genome shotgun (WGS) entry which is preliminary data.</text>
</comment>
<dbReference type="Proteomes" id="UP000016412">
    <property type="component" value="Unassembled WGS sequence"/>
</dbReference>
<evidence type="ECO:0000313" key="5">
    <source>
        <dbReference type="Proteomes" id="UP000016412"/>
    </source>
</evidence>